<evidence type="ECO:0000256" key="1">
    <source>
        <dbReference type="ARBA" id="ARBA00001974"/>
    </source>
</evidence>
<dbReference type="PANTHER" id="PTHR11552:SF201">
    <property type="entry name" value="GLUCOSE-METHANOL-CHOLINE OXIDOREDUCTASE N-TERMINAL DOMAIN-CONTAINING PROTEIN"/>
    <property type="match status" value="1"/>
</dbReference>
<evidence type="ECO:0000256" key="3">
    <source>
        <dbReference type="ARBA" id="ARBA00022630"/>
    </source>
</evidence>
<dbReference type="Pfam" id="PF05199">
    <property type="entry name" value="GMC_oxred_C"/>
    <property type="match status" value="1"/>
</dbReference>
<dbReference type="SUPFAM" id="SSF54373">
    <property type="entry name" value="FAD-linked reductases, C-terminal domain"/>
    <property type="match status" value="1"/>
</dbReference>
<evidence type="ECO:0000259" key="7">
    <source>
        <dbReference type="PROSITE" id="PS00623"/>
    </source>
</evidence>
<dbReference type="InterPro" id="IPR007867">
    <property type="entry name" value="GMC_OxRtase_C"/>
</dbReference>
<keyword evidence="5" id="KW-0560">Oxidoreductase</keyword>
<dbReference type="PROSITE" id="PS00624">
    <property type="entry name" value="GMC_OXRED_2"/>
    <property type="match status" value="1"/>
</dbReference>
<dbReference type="InterPro" id="IPR012132">
    <property type="entry name" value="GMC_OxRdtase"/>
</dbReference>
<dbReference type="SUPFAM" id="SSF51905">
    <property type="entry name" value="FAD/NAD(P)-binding domain"/>
    <property type="match status" value="1"/>
</dbReference>
<dbReference type="InterPro" id="IPR000172">
    <property type="entry name" value="GMC_OxRdtase_N"/>
</dbReference>
<dbReference type="Gene3D" id="3.30.560.10">
    <property type="entry name" value="Glucose Oxidase, domain 3"/>
    <property type="match status" value="1"/>
</dbReference>
<protein>
    <recommendedName>
        <fullName evidence="7 8">Glucose-methanol-choline oxidoreductase N-terminal domain-containing protein</fullName>
    </recommendedName>
</protein>
<dbReference type="Pfam" id="PF00732">
    <property type="entry name" value="GMC_oxred_N"/>
    <property type="match status" value="1"/>
</dbReference>
<evidence type="ECO:0000256" key="2">
    <source>
        <dbReference type="ARBA" id="ARBA00010790"/>
    </source>
</evidence>
<accession>A0ABR3XB56</accession>
<feature type="domain" description="Glucose-methanol-choline oxidoreductase N-terminal" evidence="7">
    <location>
        <begin position="92"/>
        <end position="115"/>
    </location>
</feature>
<keyword evidence="4 6" id="KW-0274">FAD</keyword>
<name>A0ABR3XB56_9EURO</name>
<reference evidence="9 10" key="1">
    <citation type="journal article" date="2024" name="IMA Fungus">
        <title>IMA Genome - F19 : A genome assembly and annotation guide to empower mycologists, including annotated draft genome sequences of Ceratocystis pirilliformis, Diaporthe australafricana, Fusarium ophioides, Paecilomyces lecythidis, and Sporothrix stenoceras.</title>
        <authorList>
            <person name="Aylward J."/>
            <person name="Wilson A.M."/>
            <person name="Visagie C.M."/>
            <person name="Spraker J."/>
            <person name="Barnes I."/>
            <person name="Buitendag C."/>
            <person name="Ceriani C."/>
            <person name="Del Mar Angel L."/>
            <person name="du Plessis D."/>
            <person name="Fuchs T."/>
            <person name="Gasser K."/>
            <person name="Kramer D."/>
            <person name="Li W."/>
            <person name="Munsamy K."/>
            <person name="Piso A."/>
            <person name="Price J.L."/>
            <person name="Sonnekus B."/>
            <person name="Thomas C."/>
            <person name="van der Nest A."/>
            <person name="van Dijk A."/>
            <person name="van Heerden A."/>
            <person name="van Vuuren N."/>
            <person name="Yilmaz N."/>
            <person name="Duong T.A."/>
            <person name="van der Merwe N.A."/>
            <person name="Wingfield M.J."/>
            <person name="Wingfield B.D."/>
        </authorList>
    </citation>
    <scope>NUCLEOTIDE SEQUENCE [LARGE SCALE GENOMIC DNA]</scope>
    <source>
        <strain evidence="9 10">CMW 18167</strain>
    </source>
</reference>
<organism evidence="9 10">
    <name type="scientific">Paecilomyces lecythidis</name>
    <dbReference type="NCBI Taxonomy" id="3004212"/>
    <lineage>
        <taxon>Eukaryota</taxon>
        <taxon>Fungi</taxon>
        <taxon>Dikarya</taxon>
        <taxon>Ascomycota</taxon>
        <taxon>Pezizomycotina</taxon>
        <taxon>Eurotiomycetes</taxon>
        <taxon>Eurotiomycetidae</taxon>
        <taxon>Eurotiales</taxon>
        <taxon>Thermoascaceae</taxon>
        <taxon>Paecilomyces</taxon>
    </lineage>
</organism>
<evidence type="ECO:0000313" key="10">
    <source>
        <dbReference type="Proteomes" id="UP001583193"/>
    </source>
</evidence>
<evidence type="ECO:0000313" key="9">
    <source>
        <dbReference type="EMBL" id="KAL1872917.1"/>
    </source>
</evidence>
<dbReference type="PANTHER" id="PTHR11552">
    <property type="entry name" value="GLUCOSE-METHANOL-CHOLINE GMC OXIDOREDUCTASE"/>
    <property type="match status" value="1"/>
</dbReference>
<dbReference type="Gene3D" id="3.50.50.60">
    <property type="entry name" value="FAD/NAD(P)-binding domain"/>
    <property type="match status" value="1"/>
</dbReference>
<evidence type="ECO:0000256" key="4">
    <source>
        <dbReference type="ARBA" id="ARBA00022827"/>
    </source>
</evidence>
<comment type="cofactor">
    <cofactor evidence="1">
        <name>FAD</name>
        <dbReference type="ChEBI" id="CHEBI:57692"/>
    </cofactor>
</comment>
<comment type="caution">
    <text evidence="9">The sequence shown here is derived from an EMBL/GenBank/DDBJ whole genome shotgun (WGS) entry which is preliminary data.</text>
</comment>
<dbReference type="PIRSF" id="PIRSF000137">
    <property type="entry name" value="Alcohol_oxidase"/>
    <property type="match status" value="1"/>
</dbReference>
<evidence type="ECO:0000259" key="8">
    <source>
        <dbReference type="PROSITE" id="PS00624"/>
    </source>
</evidence>
<feature type="domain" description="Glucose-methanol-choline oxidoreductase N-terminal" evidence="8">
    <location>
        <begin position="285"/>
        <end position="299"/>
    </location>
</feature>
<sequence>MENFSQPDEFASTVFDYIVVGGGTAGIVVATRLSEDSSVMVGLVEAGPPVFGEPTVDIPGKMGQTIGTQYDWAFETVPQVGLSGQTLPWPRGKMLGGTSAMNFLVWNQGCREDYDAWAELGNEGWGWEVLNYYFKKTESFTQPSADQQREFITPHRASDHGVAGPVQTTYPSFLAETHKYWHDTLQNLDVGTNPSHFGGSNVGAWTSVVNVDPKTRTRSYSATAYLRPVSGRTNLKVLPNANVNEVLFGAEKTADGDLVATGVRFTTDGRIRKAICRREVILSAGSVGSPQILELSGVGNPDILGQAGIETKMENTHIGENLQEHIMTMTVFELRPEIITPDNYADAEFKREVDLLYQTTKGGLQTATPASMVYLPASKLIPDLSSITEKARKFTKRHPKSSRDYLLNSIRQRQFDSGLSLGQVEFILDHGNYSPVFKSEPGKKYATMMQILQYPYSRGSIHIDPSAAADGKVLIDPMYYQGEGEIDYEVMVQTQAFGDVICRTAPMNGIVVKRVYPPEDSSLDWREWVSRNTITDWHPIGTCSMLPRESGGVVNSQLKVYGTTNVRVADASIFPLHISAHVQATIYAVAEKAADLIKQTWGSPLRANL</sequence>
<dbReference type="PROSITE" id="PS00623">
    <property type="entry name" value="GMC_OXRED_1"/>
    <property type="match status" value="1"/>
</dbReference>
<keyword evidence="3 6" id="KW-0285">Flavoprotein</keyword>
<dbReference type="Proteomes" id="UP001583193">
    <property type="component" value="Unassembled WGS sequence"/>
</dbReference>
<keyword evidence="10" id="KW-1185">Reference proteome</keyword>
<evidence type="ECO:0000256" key="6">
    <source>
        <dbReference type="RuleBase" id="RU003968"/>
    </source>
</evidence>
<dbReference type="InterPro" id="IPR036188">
    <property type="entry name" value="FAD/NAD-bd_sf"/>
</dbReference>
<gene>
    <name evidence="9" type="ORF">Plec18167_006568</name>
</gene>
<evidence type="ECO:0000256" key="5">
    <source>
        <dbReference type="ARBA" id="ARBA00023002"/>
    </source>
</evidence>
<comment type="similarity">
    <text evidence="2 6">Belongs to the GMC oxidoreductase family.</text>
</comment>
<proteinExistence type="inferred from homology"/>
<dbReference type="EMBL" id="JAVDPF010000023">
    <property type="protein sequence ID" value="KAL1872917.1"/>
    <property type="molecule type" value="Genomic_DNA"/>
</dbReference>